<protein>
    <submittedName>
        <fullName evidence="2">Uncharacterized protein</fullName>
    </submittedName>
</protein>
<name>A0A915DT53_9BILA</name>
<evidence type="ECO:0000313" key="1">
    <source>
        <dbReference type="Proteomes" id="UP000887574"/>
    </source>
</evidence>
<dbReference type="WBParaSite" id="jg23250">
    <property type="protein sequence ID" value="jg23250"/>
    <property type="gene ID" value="jg23250"/>
</dbReference>
<accession>A0A915DT53</accession>
<evidence type="ECO:0000313" key="2">
    <source>
        <dbReference type="WBParaSite" id="jg23250"/>
    </source>
</evidence>
<sequence length="113" mass="12713">MAPLPILFLLARKSGGQERAYEGSGDAIFADTPNITRLLPAAMNDLNLEEPSRYVQLQTCDFLIDLETPVATTKAPNYSAMMSKLLSWCWNYFNRKEEQDANGKNIFVGYCVQ</sequence>
<proteinExistence type="predicted"/>
<keyword evidence="1" id="KW-1185">Reference proteome</keyword>
<organism evidence="1 2">
    <name type="scientific">Ditylenchus dipsaci</name>
    <dbReference type="NCBI Taxonomy" id="166011"/>
    <lineage>
        <taxon>Eukaryota</taxon>
        <taxon>Metazoa</taxon>
        <taxon>Ecdysozoa</taxon>
        <taxon>Nematoda</taxon>
        <taxon>Chromadorea</taxon>
        <taxon>Rhabditida</taxon>
        <taxon>Tylenchina</taxon>
        <taxon>Tylenchomorpha</taxon>
        <taxon>Sphaerularioidea</taxon>
        <taxon>Anguinidae</taxon>
        <taxon>Anguininae</taxon>
        <taxon>Ditylenchus</taxon>
    </lineage>
</organism>
<reference evidence="2" key="1">
    <citation type="submission" date="2022-11" db="UniProtKB">
        <authorList>
            <consortium name="WormBaseParasite"/>
        </authorList>
    </citation>
    <scope>IDENTIFICATION</scope>
</reference>
<dbReference type="Proteomes" id="UP000887574">
    <property type="component" value="Unplaced"/>
</dbReference>
<dbReference type="AlphaFoldDB" id="A0A915DT53"/>